<dbReference type="PANTHER" id="PTHR22751">
    <property type="entry name" value="G-PROTEIN COUPLED RECEPTOR-RELATED"/>
    <property type="match status" value="1"/>
</dbReference>
<dbReference type="FunCoup" id="Q9XWB6">
    <property type="interactions" value="1"/>
</dbReference>
<keyword evidence="8" id="KW-1185">Reference proteome</keyword>
<feature type="transmembrane region" description="Helical" evidence="5">
    <location>
        <begin position="255"/>
        <end position="278"/>
    </location>
</feature>
<dbReference type="eggNOG" id="ENOG502TIDA">
    <property type="taxonomic scope" value="Eukaryota"/>
</dbReference>
<feature type="transmembrane region" description="Helical" evidence="5">
    <location>
        <begin position="146"/>
        <end position="164"/>
    </location>
</feature>
<dbReference type="InterPro" id="IPR017452">
    <property type="entry name" value="GPCR_Rhodpsn_7TM"/>
</dbReference>
<feature type="transmembrane region" description="Helical" evidence="5">
    <location>
        <begin position="48"/>
        <end position="67"/>
    </location>
</feature>
<dbReference type="AGR" id="WB:WBGene00005748"/>
<feature type="domain" description="G-protein coupled receptors family 1 profile" evidence="6">
    <location>
        <begin position="32"/>
        <end position="313"/>
    </location>
</feature>
<dbReference type="Proteomes" id="UP000001940">
    <property type="component" value="Chromosome V"/>
</dbReference>
<dbReference type="OMA" id="TIMMVIC"/>
<dbReference type="InterPro" id="IPR019427">
    <property type="entry name" value="7TM_GPCR_serpentine_rcpt_Srw"/>
</dbReference>
<protein>
    <submittedName>
        <fullName evidence="7">G-protein coupled receptors family 1 profile domain-containing protein</fullName>
    </submittedName>
</protein>
<feature type="transmembrane region" description="Helical" evidence="5">
    <location>
        <begin position="106"/>
        <end position="125"/>
    </location>
</feature>
<organism evidence="7 8">
    <name type="scientific">Caenorhabditis elegans</name>
    <dbReference type="NCBI Taxonomy" id="6239"/>
    <lineage>
        <taxon>Eukaryota</taxon>
        <taxon>Metazoa</taxon>
        <taxon>Ecdysozoa</taxon>
        <taxon>Nematoda</taxon>
        <taxon>Chromadorea</taxon>
        <taxon>Rhabditida</taxon>
        <taxon>Rhabditina</taxon>
        <taxon>Rhabditomorpha</taxon>
        <taxon>Rhabditoidea</taxon>
        <taxon>Rhabditidae</taxon>
        <taxon>Peloderinae</taxon>
        <taxon>Caenorhabditis</taxon>
    </lineage>
</organism>
<feature type="transmembrane region" description="Helical" evidence="5">
    <location>
        <begin position="20"/>
        <end position="41"/>
    </location>
</feature>
<dbReference type="PhylomeDB" id="Q9XWB6"/>
<keyword evidence="4 5" id="KW-0472">Membrane</keyword>
<dbReference type="Gene3D" id="1.20.1070.10">
    <property type="entry name" value="Rhodopsin 7-helix transmembrane proteins"/>
    <property type="match status" value="1"/>
</dbReference>
<dbReference type="HOGENOM" id="CLU_043715_1_0_1"/>
<dbReference type="CTD" id="190719"/>
<evidence type="ECO:0000259" key="6">
    <source>
        <dbReference type="PROSITE" id="PS50262"/>
    </source>
</evidence>
<accession>Q9XWB6</accession>
<evidence type="ECO:0000256" key="2">
    <source>
        <dbReference type="ARBA" id="ARBA00022692"/>
    </source>
</evidence>
<dbReference type="KEGG" id="cel:CELE_Y75B12B.7"/>
<keyword evidence="2 5" id="KW-0812">Transmembrane</keyword>
<dbReference type="PANTHER" id="PTHR22751:SF283">
    <property type="entry name" value="G-PROTEIN COUPLED RECEPTORS FAMILY 1 PROFILE DOMAIN-CONTAINING PROTEIN-RELATED"/>
    <property type="match status" value="1"/>
</dbReference>
<comment type="subcellular location">
    <subcellularLocation>
        <location evidence="1">Membrane</location>
    </subcellularLocation>
</comment>
<dbReference type="PaxDb" id="6239-Y75B12B.7"/>
<evidence type="ECO:0000256" key="5">
    <source>
        <dbReference type="SAM" id="Phobius"/>
    </source>
</evidence>
<reference evidence="7 8" key="1">
    <citation type="journal article" date="1998" name="Science">
        <title>Genome sequence of the nematode C. elegans: a platform for investigating biology.</title>
        <authorList>
            <consortium name="The C. elegans sequencing consortium"/>
            <person name="Sulson J.E."/>
            <person name="Waterston R."/>
        </authorList>
    </citation>
    <scope>NUCLEOTIDE SEQUENCE [LARGE SCALE GENOMIC DNA]</scope>
    <source>
        <strain evidence="7 8">Bristol N2</strain>
    </source>
</reference>
<dbReference type="SMR" id="Q9XWB6"/>
<evidence type="ECO:0000313" key="9">
    <source>
        <dbReference type="WormBase" id="Y75B12B.7"/>
    </source>
</evidence>
<dbReference type="GO" id="GO:0016020">
    <property type="term" value="C:membrane"/>
    <property type="evidence" value="ECO:0007669"/>
    <property type="project" value="UniProtKB-SubCell"/>
</dbReference>
<dbReference type="GO" id="GO:0008528">
    <property type="term" value="F:G protein-coupled peptide receptor activity"/>
    <property type="evidence" value="ECO:0007669"/>
    <property type="project" value="InterPro"/>
</dbReference>
<evidence type="ECO:0000313" key="7">
    <source>
        <dbReference type="EMBL" id="CAA21766.2"/>
    </source>
</evidence>
<keyword evidence="3 5" id="KW-1133">Transmembrane helix</keyword>
<dbReference type="InParanoid" id="Q9XWB6"/>
<sequence>MKDVWPDAASAFYFDYHARLVNTVISFLGLLSNIFHFSILIRKSLRSSPVFSMMFVICICDLLQLLTQTQNDIKYILEFNQPDFCLGFDTYYATALTLTMETLGGFSMLVSSCLVILVALFRSLSIKFAMSKWSSTLAKTSTARKTSLIVIIISAMYNLSATHFKYKITPKSDDAFCAFSFYTGASSERRLYSASDGHSSTNAILLFTLFDGLIQIFQLIVFIFTSLILSRFIKEASSMKMMKSKSDRQAEKTEGLILFTLCSFFISTFPIIIANFMLPLFANLQIIPLILIRTLTISTMLQTINAATHGWVCLLMSSQYRAVAKTAFSPDHSVNAIAPAVEPSNASDG</sequence>
<evidence type="ECO:0000256" key="3">
    <source>
        <dbReference type="ARBA" id="ARBA00022989"/>
    </source>
</evidence>
<dbReference type="PROSITE" id="PS50262">
    <property type="entry name" value="G_PROTEIN_RECEP_F1_2"/>
    <property type="match status" value="1"/>
</dbReference>
<dbReference type="UCSC" id="Y75B12B.7">
    <property type="organism name" value="c. elegans"/>
</dbReference>
<gene>
    <name evidence="7 9" type="primary">srw-1</name>
    <name evidence="7" type="ORF">CELE_Y75B12B.7</name>
    <name evidence="9" type="ORF">Y75B12B.7</name>
</gene>
<name>Q9XWB6_CAEEL</name>
<proteinExistence type="predicted"/>
<dbReference type="SUPFAM" id="SSF81321">
    <property type="entry name" value="Family A G protein-coupled receptor-like"/>
    <property type="match status" value="1"/>
</dbReference>
<dbReference type="OrthoDB" id="10514564at2759"/>
<dbReference type="AlphaFoldDB" id="Q9XWB6"/>
<dbReference type="STRING" id="6239.Y75B12B.7.1"/>
<dbReference type="EMBL" id="BX284605">
    <property type="protein sequence ID" value="CAA21766.2"/>
    <property type="molecule type" value="Genomic_DNA"/>
</dbReference>
<evidence type="ECO:0000256" key="4">
    <source>
        <dbReference type="ARBA" id="ARBA00023136"/>
    </source>
</evidence>
<feature type="transmembrane region" description="Helical" evidence="5">
    <location>
        <begin position="213"/>
        <end position="234"/>
    </location>
</feature>
<dbReference type="RefSeq" id="NP_506753.2">
    <property type="nucleotide sequence ID" value="NM_074352.2"/>
</dbReference>
<dbReference type="Pfam" id="PF10324">
    <property type="entry name" value="7TM_GPCR_Srw"/>
    <property type="match status" value="1"/>
</dbReference>
<dbReference type="WormBase" id="Y75B12B.7">
    <property type="protein sequence ID" value="CE33899"/>
    <property type="gene ID" value="WBGene00005748"/>
    <property type="gene designation" value="srw-1"/>
</dbReference>
<keyword evidence="7" id="KW-0675">Receptor</keyword>
<evidence type="ECO:0000313" key="8">
    <source>
        <dbReference type="Proteomes" id="UP000001940"/>
    </source>
</evidence>
<dbReference type="GeneID" id="190719"/>
<dbReference type="PIR" id="T27377">
    <property type="entry name" value="T27377"/>
</dbReference>
<evidence type="ECO:0000256" key="1">
    <source>
        <dbReference type="ARBA" id="ARBA00004370"/>
    </source>
</evidence>